<accession>A0ABQ3ZPA0</accession>
<evidence type="ECO:0008006" key="4">
    <source>
        <dbReference type="Google" id="ProtNLM"/>
    </source>
</evidence>
<name>A0ABQ3ZPA0_9ACTN</name>
<dbReference type="EMBL" id="BOMN01000041">
    <property type="protein sequence ID" value="GIE20394.1"/>
    <property type="molecule type" value="Genomic_DNA"/>
</dbReference>
<dbReference type="Proteomes" id="UP000603200">
    <property type="component" value="Unassembled WGS sequence"/>
</dbReference>
<reference evidence="2 3" key="1">
    <citation type="submission" date="2021-01" db="EMBL/GenBank/DDBJ databases">
        <title>Whole genome shotgun sequence of Actinoplanes humidus NBRC 14915.</title>
        <authorList>
            <person name="Komaki H."/>
            <person name="Tamura T."/>
        </authorList>
    </citation>
    <scope>NUCLEOTIDE SEQUENCE [LARGE SCALE GENOMIC DNA]</scope>
    <source>
        <strain evidence="2 3">NBRC 14915</strain>
    </source>
</reference>
<evidence type="ECO:0000313" key="3">
    <source>
        <dbReference type="Proteomes" id="UP000603200"/>
    </source>
</evidence>
<sequence>MVEHLSLLVLVVAFALPTDPVDGLAVRGGGQPGTGIRGYAVDRPPFDGDREGLGGGLLGDVEVTEAPVQGGNDPRPLLAVSTGDRRV</sequence>
<protein>
    <recommendedName>
        <fullName evidence="4">Secreted protein</fullName>
    </recommendedName>
</protein>
<gene>
    <name evidence="2" type="ORF">Ahu01nite_034960</name>
</gene>
<proteinExistence type="predicted"/>
<keyword evidence="3" id="KW-1185">Reference proteome</keyword>
<evidence type="ECO:0000256" key="1">
    <source>
        <dbReference type="SAM" id="MobiDB-lite"/>
    </source>
</evidence>
<feature type="region of interest" description="Disordered" evidence="1">
    <location>
        <begin position="64"/>
        <end position="87"/>
    </location>
</feature>
<comment type="caution">
    <text evidence="2">The sequence shown here is derived from an EMBL/GenBank/DDBJ whole genome shotgun (WGS) entry which is preliminary data.</text>
</comment>
<organism evidence="2 3">
    <name type="scientific">Winogradskya humida</name>
    <dbReference type="NCBI Taxonomy" id="113566"/>
    <lineage>
        <taxon>Bacteria</taxon>
        <taxon>Bacillati</taxon>
        <taxon>Actinomycetota</taxon>
        <taxon>Actinomycetes</taxon>
        <taxon>Micromonosporales</taxon>
        <taxon>Micromonosporaceae</taxon>
        <taxon>Winogradskya</taxon>
    </lineage>
</organism>
<evidence type="ECO:0000313" key="2">
    <source>
        <dbReference type="EMBL" id="GIE20394.1"/>
    </source>
</evidence>